<dbReference type="PANTHER" id="PTHR30273:SF2">
    <property type="entry name" value="PROTEIN FECR"/>
    <property type="match status" value="1"/>
</dbReference>
<sequence length="337" mass="39438">MIEKEMSKEYYKQLIEKYLSGSISSDEYRDLSEWIEQDRELNHWWERKFIETEGLLDFKTSEKMFTKIRHKTFRYEVTDKKQLEQNTFNKNKIVLNLIKWVAIICIPIGICFSYLLINDFVNKEQVPLIVKTERGEKSTIILPDGTNVILNSSSRLKYSNDYGKKNRSVDLEGEAYFDVTRDTKKEFIVHTNNLDIKVIGTSFNISSYTDTKDITIVLLKGKVKIQSAELSYIMSPGEKIKYNKNTKKIIKEDVFPTDYITWTKGDLYFEKESLENIIKTISRVYNVDVQYNAMDVKDVVFSGTIPKCEIKDAMNMITSASSFTYQMTDSIIRLKKK</sequence>
<dbReference type="InterPro" id="IPR006860">
    <property type="entry name" value="FecR"/>
</dbReference>
<feature type="domain" description="FecR protein" evidence="2">
    <location>
        <begin position="130"/>
        <end position="224"/>
    </location>
</feature>
<keyword evidence="1" id="KW-1133">Transmembrane helix</keyword>
<accession>A0ABR7E946</accession>
<comment type="caution">
    <text evidence="4">The sequence shown here is derived from an EMBL/GenBank/DDBJ whole genome shotgun (WGS) entry which is preliminary data.</text>
</comment>
<evidence type="ECO:0000256" key="1">
    <source>
        <dbReference type="SAM" id="Phobius"/>
    </source>
</evidence>
<evidence type="ECO:0000313" key="5">
    <source>
        <dbReference type="Proteomes" id="UP000644010"/>
    </source>
</evidence>
<evidence type="ECO:0000259" key="2">
    <source>
        <dbReference type="Pfam" id="PF04773"/>
    </source>
</evidence>
<feature type="transmembrane region" description="Helical" evidence="1">
    <location>
        <begin position="97"/>
        <end position="117"/>
    </location>
</feature>
<evidence type="ECO:0000313" key="4">
    <source>
        <dbReference type="EMBL" id="MBC5646308.1"/>
    </source>
</evidence>
<proteinExistence type="predicted"/>
<reference evidence="4 5" key="1">
    <citation type="submission" date="2020-08" db="EMBL/GenBank/DDBJ databases">
        <title>Genome public.</title>
        <authorList>
            <person name="Liu C."/>
            <person name="Sun Q."/>
        </authorList>
    </citation>
    <scope>NUCLEOTIDE SEQUENCE [LARGE SCALE GENOMIC DNA]</scope>
    <source>
        <strain evidence="4 5">BX2</strain>
    </source>
</reference>
<dbReference type="PANTHER" id="PTHR30273">
    <property type="entry name" value="PERIPLASMIC SIGNAL SENSOR AND SIGMA FACTOR ACTIVATOR FECR-RELATED"/>
    <property type="match status" value="1"/>
</dbReference>
<dbReference type="EMBL" id="JACOOI010000051">
    <property type="protein sequence ID" value="MBC5646308.1"/>
    <property type="molecule type" value="Genomic_DNA"/>
</dbReference>
<dbReference type="RefSeq" id="WP_186961796.1">
    <property type="nucleotide sequence ID" value="NZ_JACOOI010000051.1"/>
</dbReference>
<organism evidence="4 5">
    <name type="scientific">Parabacteroides segnis</name>
    <dbReference type="NCBI Taxonomy" id="2763058"/>
    <lineage>
        <taxon>Bacteria</taxon>
        <taxon>Pseudomonadati</taxon>
        <taxon>Bacteroidota</taxon>
        <taxon>Bacteroidia</taxon>
        <taxon>Bacteroidales</taxon>
        <taxon>Tannerellaceae</taxon>
        <taxon>Parabacteroides</taxon>
    </lineage>
</organism>
<keyword evidence="1" id="KW-0812">Transmembrane</keyword>
<dbReference type="PIRSF" id="PIRSF018266">
    <property type="entry name" value="FecR"/>
    <property type="match status" value="1"/>
</dbReference>
<dbReference type="Proteomes" id="UP000644010">
    <property type="component" value="Unassembled WGS sequence"/>
</dbReference>
<feature type="domain" description="Protein FecR C-terminal" evidence="3">
    <location>
        <begin position="267"/>
        <end position="332"/>
    </location>
</feature>
<name>A0ABR7E946_9BACT</name>
<keyword evidence="5" id="KW-1185">Reference proteome</keyword>
<gene>
    <name evidence="4" type="ORF">H8S77_25915</name>
</gene>
<keyword evidence="1" id="KW-0472">Membrane</keyword>
<dbReference type="Gene3D" id="3.55.50.30">
    <property type="match status" value="1"/>
</dbReference>
<dbReference type="InterPro" id="IPR012373">
    <property type="entry name" value="Ferrdict_sens_TM"/>
</dbReference>
<protein>
    <submittedName>
        <fullName evidence="4">FecR family protein</fullName>
    </submittedName>
</protein>
<dbReference type="Pfam" id="PF16344">
    <property type="entry name" value="FecR_C"/>
    <property type="match status" value="1"/>
</dbReference>
<evidence type="ECO:0000259" key="3">
    <source>
        <dbReference type="Pfam" id="PF16344"/>
    </source>
</evidence>
<dbReference type="Pfam" id="PF04773">
    <property type="entry name" value="FecR"/>
    <property type="match status" value="1"/>
</dbReference>
<dbReference type="Gene3D" id="2.60.120.1440">
    <property type="match status" value="1"/>
</dbReference>
<dbReference type="InterPro" id="IPR032508">
    <property type="entry name" value="FecR_C"/>
</dbReference>